<dbReference type="EMBL" id="LR796420">
    <property type="protein sequence ID" value="CAB4142639.1"/>
    <property type="molecule type" value="Genomic_DNA"/>
</dbReference>
<reference evidence="2" key="1">
    <citation type="submission" date="2020-04" db="EMBL/GenBank/DDBJ databases">
        <authorList>
            <person name="Chiriac C."/>
            <person name="Salcher M."/>
            <person name="Ghai R."/>
            <person name="Kavagutti S V."/>
        </authorList>
    </citation>
    <scope>NUCLEOTIDE SEQUENCE</scope>
</reference>
<feature type="region of interest" description="Disordered" evidence="1">
    <location>
        <begin position="110"/>
        <end position="150"/>
    </location>
</feature>
<feature type="compositionally biased region" description="Basic and acidic residues" evidence="1">
    <location>
        <begin position="110"/>
        <end position="136"/>
    </location>
</feature>
<name>A0A6J5MFY8_9CAUD</name>
<organism evidence="2">
    <name type="scientific">uncultured Caudovirales phage</name>
    <dbReference type="NCBI Taxonomy" id="2100421"/>
    <lineage>
        <taxon>Viruses</taxon>
        <taxon>Duplodnaviria</taxon>
        <taxon>Heunggongvirae</taxon>
        <taxon>Uroviricota</taxon>
        <taxon>Caudoviricetes</taxon>
        <taxon>Peduoviridae</taxon>
        <taxon>Maltschvirus</taxon>
        <taxon>Maltschvirus maltsch</taxon>
    </lineage>
</organism>
<sequence>MADGLEIFLASVKKVLISSEDFLDLKTNTDYIKIYNKNENFASKDVRFLGAIKFARNTPKLIENYAFPFDKNNMTFPIQGETVMVIKNSDEYFWLPYTIGQYPNYREDYKTSEATSERDIPKSTNDSKQKDYKESKNTPNSKGNQKESDKSEYIVKDKIKFLKPNEGDTILQGRVGNTIRLSESFLVNEENPKEPSPSIIIRNRQNTELDGKKIGELVEEDINKDGSSIYIVSKNAKVPYKHTTIEKEKVAFKEYPTDNKLSGDQIYINSDRILLSAKANEFIIFGKKNTGVITDGNFSVDAKKDIYLHNEKNITIHSKGNNKIFINSDSGGKIYLGKDSGEGDAGAAVQKMVLGGELVKILGDIIDAINQQMYLTPSGPTSTGPTNAAQFSSIKSRLKTLLSARNFLSKS</sequence>
<proteinExistence type="predicted"/>
<protein>
    <submittedName>
        <fullName evidence="2">Uncharacterized protein</fullName>
    </submittedName>
</protein>
<gene>
    <name evidence="2" type="ORF">UFOVP449_64</name>
</gene>
<evidence type="ECO:0000313" key="2">
    <source>
        <dbReference type="EMBL" id="CAB4142639.1"/>
    </source>
</evidence>
<evidence type="ECO:0000256" key="1">
    <source>
        <dbReference type="SAM" id="MobiDB-lite"/>
    </source>
</evidence>
<accession>A0A6J5MFY8</accession>